<evidence type="ECO:0000313" key="2">
    <source>
        <dbReference type="EMBL" id="QHT78139.1"/>
    </source>
</evidence>
<sequence length="452" mass="54449">MTSLCTIIHKLINPKIFFNMYDHSSMEYWKDITVSSDDKSEFEIKKPFHLSIQDSFLYMFCSKLFYYPDKEKTFIENKYNFLNEYLNNIFIPESSREKFLELFQKAQRTYFSFSRLAYIYKFKKSFVKINTDMYLNEIQPDRKNVIAIMQSGSKYLFMANDLIRIINSSLLNSCHFFPEPLQPKNPFSNLPFDNATLYNIYFFIKYNTFHNPVLFNLFFKSNFNIDDFLYENEPIIRDTYIKNYAKNSPHSVLHHDLKKMLSIHYKYTKKLIIHNDIPKEILINIFRPYFYLYYTFKYGVHGTDKRNTSYVQLKEKLKEFVNFNPQFGRKINKKTKQFVQIKCPETNNMIYALRTIRTFSFNLNHIPFHEIYPNYYNNPEYNIFNRRFQSPSYESDLNELELSSDYDDDDRDNDNDVTVNENDENENVTMQEEIIAVENLSNDVESDEDSIS</sequence>
<reference evidence="2" key="1">
    <citation type="journal article" date="2020" name="Nature">
        <title>Giant virus diversity and host interactions through global metagenomics.</title>
        <authorList>
            <person name="Schulz F."/>
            <person name="Roux S."/>
            <person name="Paez-Espino D."/>
            <person name="Jungbluth S."/>
            <person name="Walsh D.A."/>
            <person name="Denef V.J."/>
            <person name="McMahon K.D."/>
            <person name="Konstantinidis K.T."/>
            <person name="Eloe-Fadrosh E.A."/>
            <person name="Kyrpides N.C."/>
            <person name="Woyke T."/>
        </authorList>
    </citation>
    <scope>NUCLEOTIDE SEQUENCE</scope>
    <source>
        <strain evidence="2">GVMAG-M-3300023179-91</strain>
    </source>
</reference>
<name>A0A6C0HCA5_9ZZZZ</name>
<proteinExistence type="predicted"/>
<feature type="compositionally biased region" description="Acidic residues" evidence="1">
    <location>
        <begin position="403"/>
        <end position="426"/>
    </location>
</feature>
<feature type="region of interest" description="Disordered" evidence="1">
    <location>
        <begin position="403"/>
        <end position="429"/>
    </location>
</feature>
<evidence type="ECO:0000256" key="1">
    <source>
        <dbReference type="SAM" id="MobiDB-lite"/>
    </source>
</evidence>
<dbReference type="AlphaFoldDB" id="A0A6C0HCA5"/>
<organism evidence="2">
    <name type="scientific">viral metagenome</name>
    <dbReference type="NCBI Taxonomy" id="1070528"/>
    <lineage>
        <taxon>unclassified sequences</taxon>
        <taxon>metagenomes</taxon>
        <taxon>organismal metagenomes</taxon>
    </lineage>
</organism>
<dbReference type="EMBL" id="MN739929">
    <property type="protein sequence ID" value="QHT78139.1"/>
    <property type="molecule type" value="Genomic_DNA"/>
</dbReference>
<accession>A0A6C0HCA5</accession>
<protein>
    <submittedName>
        <fullName evidence="2">Uncharacterized protein</fullName>
    </submittedName>
</protein>